<organism evidence="2 3">
    <name type="scientific">Biomphalaria glabrata</name>
    <name type="common">Bloodfluke planorb</name>
    <name type="synonym">Freshwater snail</name>
    <dbReference type="NCBI Taxonomy" id="6526"/>
    <lineage>
        <taxon>Eukaryota</taxon>
        <taxon>Metazoa</taxon>
        <taxon>Spiralia</taxon>
        <taxon>Lophotrochozoa</taxon>
        <taxon>Mollusca</taxon>
        <taxon>Gastropoda</taxon>
        <taxon>Heterobranchia</taxon>
        <taxon>Euthyneura</taxon>
        <taxon>Panpulmonata</taxon>
        <taxon>Hygrophila</taxon>
        <taxon>Lymnaeoidea</taxon>
        <taxon>Planorbidae</taxon>
        <taxon>Biomphalaria</taxon>
    </lineage>
</organism>
<feature type="compositionally biased region" description="Polar residues" evidence="1">
    <location>
        <begin position="60"/>
        <end position="87"/>
    </location>
</feature>
<evidence type="ECO:0000256" key="1">
    <source>
        <dbReference type="SAM" id="MobiDB-lite"/>
    </source>
</evidence>
<evidence type="ECO:0000313" key="3">
    <source>
        <dbReference type="Proteomes" id="UP000076420"/>
    </source>
</evidence>
<feature type="compositionally biased region" description="Polar residues" evidence="1">
    <location>
        <begin position="96"/>
        <end position="120"/>
    </location>
</feature>
<feature type="region of interest" description="Disordered" evidence="1">
    <location>
        <begin position="33"/>
        <end position="151"/>
    </location>
</feature>
<name>A0A2C9LQF6_BIOGL</name>
<accession>A0A2C9LQF6</accession>
<dbReference type="VEuPathDB" id="VectorBase:BGLAX_040413"/>
<dbReference type="AlphaFoldDB" id="A0A2C9LQF6"/>
<feature type="compositionally biased region" description="Low complexity" evidence="1">
    <location>
        <begin position="46"/>
        <end position="59"/>
    </location>
</feature>
<sequence>MSLPISHYSPANFNIIYIYIHFKRYEGIARHTQKRSKYPLPPASSNQQPGNNPYPQNAPSSNQPASNPYPTLGGNSYPSSAANTKPSPINPVIDTAPTSNQYPPSGTNRYPAFSDNSGPAPSTYPVAAPPIKPTTASATNPAPYNNPSNDYNNPSNDYLQNLDDLFNNNFQAFPSVPPSSVKQAPDNANNLPPPKNNNDKPFDLYGLFNEQAPSANIAAPSTNLAAPSANLALVNYPASTPAPSSNIPGVCKYDSLFKLNEFHSECCLC</sequence>
<feature type="compositionally biased region" description="Low complexity" evidence="1">
    <location>
        <begin position="140"/>
        <end position="151"/>
    </location>
</feature>
<dbReference type="Proteomes" id="UP000076420">
    <property type="component" value="Unassembled WGS sequence"/>
</dbReference>
<dbReference type="EnsemblMetazoa" id="BGLB033774-RA">
    <property type="protein sequence ID" value="BGLB033774-PA"/>
    <property type="gene ID" value="BGLB033774"/>
</dbReference>
<evidence type="ECO:0000313" key="2">
    <source>
        <dbReference type="EnsemblMetazoa" id="BGLB033774-PA"/>
    </source>
</evidence>
<protein>
    <submittedName>
        <fullName evidence="2">Uncharacterized protein</fullName>
    </submittedName>
</protein>
<dbReference type="VEuPathDB" id="VectorBase:BGLB033774"/>
<gene>
    <name evidence="2" type="primary">106073651</name>
</gene>
<reference evidence="2" key="1">
    <citation type="submission" date="2020-05" db="UniProtKB">
        <authorList>
            <consortium name="EnsemblMetazoa"/>
        </authorList>
    </citation>
    <scope>IDENTIFICATION</scope>
    <source>
        <strain evidence="2">BB02</strain>
    </source>
</reference>
<proteinExistence type="predicted"/>
<dbReference type="KEGG" id="bgt:106073651"/>